<protein>
    <submittedName>
        <fullName evidence="2">Iron chaperone</fullName>
    </submittedName>
</protein>
<dbReference type="Proteomes" id="UP001597244">
    <property type="component" value="Unassembled WGS sequence"/>
</dbReference>
<dbReference type="EMBL" id="JBHTOF010000020">
    <property type="protein sequence ID" value="MFD1464945.1"/>
    <property type="molecule type" value="Genomic_DNA"/>
</dbReference>
<evidence type="ECO:0000313" key="3">
    <source>
        <dbReference type="Proteomes" id="UP001597244"/>
    </source>
</evidence>
<evidence type="ECO:0000313" key="2">
    <source>
        <dbReference type="EMBL" id="MFD1464945.1"/>
    </source>
</evidence>
<keyword evidence="3" id="KW-1185">Reference proteome</keyword>
<proteinExistence type="predicted"/>
<sequence>MPKYSTLKEFLDAIPDVEHAAKLAGLIDWTLTEFPNLKLRMAWNQPMLTDHGTFIISYSVAKPHIAVAVEDKALTKFLPAINATGYKNTKKLFQIPWTAEIDYDLLRKLVQFNIDDKQDVETFWG</sequence>
<evidence type="ECO:0000259" key="1">
    <source>
        <dbReference type="Pfam" id="PF08818"/>
    </source>
</evidence>
<reference evidence="3" key="1">
    <citation type="journal article" date="2019" name="Int. J. Syst. Evol. Microbiol.">
        <title>The Global Catalogue of Microorganisms (GCM) 10K type strain sequencing project: providing services to taxonomists for standard genome sequencing and annotation.</title>
        <authorList>
            <consortium name="The Broad Institute Genomics Platform"/>
            <consortium name="The Broad Institute Genome Sequencing Center for Infectious Disease"/>
            <person name="Wu L."/>
            <person name="Ma J."/>
        </authorList>
    </citation>
    <scope>NUCLEOTIDE SEQUENCE [LARGE SCALE GENOMIC DNA]</scope>
    <source>
        <strain evidence="3">CCM 8951</strain>
    </source>
</reference>
<dbReference type="Gene3D" id="3.90.1150.200">
    <property type="match status" value="1"/>
</dbReference>
<dbReference type="SUPFAM" id="SSF159888">
    <property type="entry name" value="YdhG-like"/>
    <property type="match status" value="1"/>
</dbReference>
<dbReference type="InterPro" id="IPR014922">
    <property type="entry name" value="YdhG-like"/>
</dbReference>
<gene>
    <name evidence="2" type="ORF">ACFQ4L_02415</name>
</gene>
<accession>A0ABW4DJV6</accession>
<organism evidence="2 3">
    <name type="scientific">Lapidilactobacillus mulanensis</name>
    <dbReference type="NCBI Taxonomy" id="2485999"/>
    <lineage>
        <taxon>Bacteria</taxon>
        <taxon>Bacillati</taxon>
        <taxon>Bacillota</taxon>
        <taxon>Bacilli</taxon>
        <taxon>Lactobacillales</taxon>
        <taxon>Lactobacillaceae</taxon>
        <taxon>Lapidilactobacillus</taxon>
    </lineage>
</organism>
<dbReference type="RefSeq" id="WP_125576217.1">
    <property type="nucleotide sequence ID" value="NZ_JBHTOF010000020.1"/>
</dbReference>
<dbReference type="Pfam" id="PF08818">
    <property type="entry name" value="DUF1801"/>
    <property type="match status" value="1"/>
</dbReference>
<comment type="caution">
    <text evidence="2">The sequence shown here is derived from an EMBL/GenBank/DDBJ whole genome shotgun (WGS) entry which is preliminary data.</text>
</comment>
<feature type="domain" description="YdhG-like" evidence="1">
    <location>
        <begin position="21"/>
        <end position="114"/>
    </location>
</feature>
<name>A0ABW4DJV6_9LACO</name>